<accession>A0ABY4MEB1</accession>
<feature type="region of interest" description="Disordered" evidence="1">
    <location>
        <begin position="44"/>
        <end position="64"/>
    </location>
</feature>
<evidence type="ECO:0000313" key="2">
    <source>
        <dbReference type="EMBL" id="UQA95657.1"/>
    </source>
</evidence>
<reference evidence="2" key="1">
    <citation type="submission" date="2021-10" db="EMBL/GenBank/DDBJ databases">
        <title>Streptomyces nigrumlapis sp.nov.,an antimicrobial producing actinobacterium isolated from Black Gobi rocks.</title>
        <authorList>
            <person name="Wen Y."/>
            <person name="Zhang W."/>
            <person name="Liu X.G."/>
        </authorList>
    </citation>
    <scope>NUCLEOTIDE SEQUENCE</scope>
    <source>
        <strain evidence="2">ST13-2-2</strain>
    </source>
</reference>
<evidence type="ECO:0000256" key="1">
    <source>
        <dbReference type="SAM" id="MobiDB-lite"/>
    </source>
</evidence>
<evidence type="ECO:0000313" key="3">
    <source>
        <dbReference type="Proteomes" id="UP000830115"/>
    </source>
</evidence>
<gene>
    <name evidence="2" type="ORF">K9S39_30715</name>
</gene>
<dbReference type="RefSeq" id="WP_248866570.1">
    <property type="nucleotide sequence ID" value="NZ_CP086322.1"/>
</dbReference>
<feature type="compositionally biased region" description="Basic and acidic residues" evidence="1">
    <location>
        <begin position="53"/>
        <end position="63"/>
    </location>
</feature>
<proteinExistence type="predicted"/>
<sequence length="163" mass="17646">MATRDPAQKATADLDRLTSAFTQAKEELESARAPLHEAIVRHLKARSAPPGKIAEHTPYDRNHVGRIAKAAGVPPLRGPDAGPAPVYDDKTEAKALAELDRLTAEYEQADEGVEEARKPLQVAIVKYYADRTLTPGVITQHSPYDRNHVGRIVKAAGAPSIRG</sequence>
<dbReference type="Proteomes" id="UP000830115">
    <property type="component" value="Chromosome"/>
</dbReference>
<dbReference type="EMBL" id="CP086322">
    <property type="protein sequence ID" value="UQA95657.1"/>
    <property type="molecule type" value="Genomic_DNA"/>
</dbReference>
<organism evidence="2 3">
    <name type="scientific">Streptomyces halobius</name>
    <dbReference type="NCBI Taxonomy" id="2879846"/>
    <lineage>
        <taxon>Bacteria</taxon>
        <taxon>Bacillati</taxon>
        <taxon>Actinomycetota</taxon>
        <taxon>Actinomycetes</taxon>
        <taxon>Kitasatosporales</taxon>
        <taxon>Streptomycetaceae</taxon>
        <taxon>Streptomyces</taxon>
    </lineage>
</organism>
<name>A0ABY4MEB1_9ACTN</name>
<protein>
    <submittedName>
        <fullName evidence="2">Uncharacterized protein</fullName>
    </submittedName>
</protein>
<keyword evidence="3" id="KW-1185">Reference proteome</keyword>